<keyword evidence="2" id="KW-1185">Reference proteome</keyword>
<comment type="caution">
    <text evidence="1">The sequence shown here is derived from an EMBL/GenBank/DDBJ whole genome shotgun (WGS) entry which is preliminary data.</text>
</comment>
<dbReference type="EMBL" id="BGZK01000315">
    <property type="protein sequence ID" value="GBP36181.1"/>
    <property type="molecule type" value="Genomic_DNA"/>
</dbReference>
<sequence length="105" mass="11582">MVSIRDMVTQTLVDRGASIRIGALWTAAHGQQLDLEPDNGSTRPVKHRTLAGFRREVIACVVTFRPVSESSVSPDPFSSPLFTLHQSTPRSLDILLLSKKPATHY</sequence>
<name>A0A4C1VBD8_EUMVA</name>
<organism evidence="1 2">
    <name type="scientific">Eumeta variegata</name>
    <name type="common">Bagworm moth</name>
    <name type="synonym">Eumeta japonica</name>
    <dbReference type="NCBI Taxonomy" id="151549"/>
    <lineage>
        <taxon>Eukaryota</taxon>
        <taxon>Metazoa</taxon>
        <taxon>Ecdysozoa</taxon>
        <taxon>Arthropoda</taxon>
        <taxon>Hexapoda</taxon>
        <taxon>Insecta</taxon>
        <taxon>Pterygota</taxon>
        <taxon>Neoptera</taxon>
        <taxon>Endopterygota</taxon>
        <taxon>Lepidoptera</taxon>
        <taxon>Glossata</taxon>
        <taxon>Ditrysia</taxon>
        <taxon>Tineoidea</taxon>
        <taxon>Psychidae</taxon>
        <taxon>Oiketicinae</taxon>
        <taxon>Eumeta</taxon>
    </lineage>
</organism>
<evidence type="ECO:0000313" key="1">
    <source>
        <dbReference type="EMBL" id="GBP36181.1"/>
    </source>
</evidence>
<dbReference type="AlphaFoldDB" id="A0A4C1VBD8"/>
<dbReference type="Proteomes" id="UP000299102">
    <property type="component" value="Unassembled WGS sequence"/>
</dbReference>
<reference evidence="1 2" key="1">
    <citation type="journal article" date="2019" name="Commun. Biol.">
        <title>The bagworm genome reveals a unique fibroin gene that provides high tensile strength.</title>
        <authorList>
            <person name="Kono N."/>
            <person name="Nakamura H."/>
            <person name="Ohtoshi R."/>
            <person name="Tomita M."/>
            <person name="Numata K."/>
            <person name="Arakawa K."/>
        </authorList>
    </citation>
    <scope>NUCLEOTIDE SEQUENCE [LARGE SCALE GENOMIC DNA]</scope>
</reference>
<proteinExistence type="predicted"/>
<gene>
    <name evidence="1" type="ORF">EVAR_4325_1</name>
</gene>
<protein>
    <submittedName>
        <fullName evidence="1">Uncharacterized protein</fullName>
    </submittedName>
</protein>
<evidence type="ECO:0000313" key="2">
    <source>
        <dbReference type="Proteomes" id="UP000299102"/>
    </source>
</evidence>
<accession>A0A4C1VBD8</accession>